<dbReference type="InterPro" id="IPR035905">
    <property type="entry name" value="Barstar-like_sf"/>
</dbReference>
<reference evidence="3 4" key="1">
    <citation type="submission" date="2020-10" db="EMBL/GenBank/DDBJ databases">
        <title>Sequencing the genomes of 1000 actinobacteria strains.</title>
        <authorList>
            <person name="Klenk H.-P."/>
        </authorList>
    </citation>
    <scope>NUCLEOTIDE SEQUENCE [LARGE SCALE GENOMIC DNA]</scope>
    <source>
        <strain evidence="3 4">DSM 45157</strain>
    </source>
</reference>
<sequence>MIVDLIEEWEDEEIRRILGNALRVPWSARGDWPTLERAVLDAGPVHEVVHVVGWGGLVKDCPEAAAGISHLRDAVLRAWDSVVFTLNDSAETLDVTIALHGVSSARGLQRLLKRELGFPDMYGHNWDAFWDTITGLVQLPGTIRFTGWAHLVRTLPDDAETLRESLERYAAKSYPSPPLHLVFED</sequence>
<gene>
    <name evidence="3" type="ORF">H4W79_001805</name>
</gene>
<organism evidence="3 4">
    <name type="scientific">Nocardiopsis terrae</name>
    <dbReference type="NCBI Taxonomy" id="372655"/>
    <lineage>
        <taxon>Bacteria</taxon>
        <taxon>Bacillati</taxon>
        <taxon>Actinomycetota</taxon>
        <taxon>Actinomycetes</taxon>
        <taxon>Streptosporangiales</taxon>
        <taxon>Nocardiopsidaceae</taxon>
        <taxon>Nocardiopsis</taxon>
    </lineage>
</organism>
<dbReference type="Proteomes" id="UP000598217">
    <property type="component" value="Unassembled WGS sequence"/>
</dbReference>
<feature type="domain" description="Barstar (barnase inhibitor)" evidence="2">
    <location>
        <begin position="95"/>
        <end position="171"/>
    </location>
</feature>
<dbReference type="EMBL" id="JADBDY010000001">
    <property type="protein sequence ID" value="MBE1457591.1"/>
    <property type="molecule type" value="Genomic_DNA"/>
</dbReference>
<dbReference type="SUPFAM" id="SSF52038">
    <property type="entry name" value="Barstar-related"/>
    <property type="match status" value="1"/>
</dbReference>
<evidence type="ECO:0000259" key="2">
    <source>
        <dbReference type="Pfam" id="PF01337"/>
    </source>
</evidence>
<dbReference type="Gene3D" id="3.30.370.10">
    <property type="entry name" value="Barstar-like"/>
    <property type="match status" value="1"/>
</dbReference>
<comment type="similarity">
    <text evidence="1">Belongs to the barstar family.</text>
</comment>
<keyword evidence="4" id="KW-1185">Reference proteome</keyword>
<protein>
    <submittedName>
        <fullName evidence="3">RNAse (Barnase) inhibitor barstar</fullName>
    </submittedName>
</protein>
<accession>A0ABR9HEY5</accession>
<evidence type="ECO:0000313" key="4">
    <source>
        <dbReference type="Proteomes" id="UP000598217"/>
    </source>
</evidence>
<dbReference type="InterPro" id="IPR000468">
    <property type="entry name" value="Barstar"/>
</dbReference>
<dbReference type="Pfam" id="PF01337">
    <property type="entry name" value="Barstar"/>
    <property type="match status" value="1"/>
</dbReference>
<dbReference type="RefSeq" id="WP_191271318.1">
    <property type="nucleotide sequence ID" value="NZ_BMXJ01000004.1"/>
</dbReference>
<proteinExistence type="inferred from homology"/>
<comment type="caution">
    <text evidence="3">The sequence shown here is derived from an EMBL/GenBank/DDBJ whole genome shotgun (WGS) entry which is preliminary data.</text>
</comment>
<evidence type="ECO:0000313" key="3">
    <source>
        <dbReference type="EMBL" id="MBE1457591.1"/>
    </source>
</evidence>
<name>A0ABR9HEY5_9ACTN</name>
<evidence type="ECO:0000256" key="1">
    <source>
        <dbReference type="ARBA" id="ARBA00006845"/>
    </source>
</evidence>